<dbReference type="SUPFAM" id="SSF82919">
    <property type="entry name" value="Zn-finger domain of Sec23/24"/>
    <property type="match status" value="1"/>
</dbReference>
<feature type="region of interest" description="Disordered" evidence="1">
    <location>
        <begin position="522"/>
        <end position="563"/>
    </location>
</feature>
<gene>
    <name evidence="2" type="ORF">CDEB00056_LOCUS8408</name>
</gene>
<organism evidence="2">
    <name type="scientific">Chaetoceros debilis</name>
    <dbReference type="NCBI Taxonomy" id="122233"/>
    <lineage>
        <taxon>Eukaryota</taxon>
        <taxon>Sar</taxon>
        <taxon>Stramenopiles</taxon>
        <taxon>Ochrophyta</taxon>
        <taxon>Bacillariophyta</taxon>
        <taxon>Coscinodiscophyceae</taxon>
        <taxon>Chaetocerotophycidae</taxon>
        <taxon>Chaetocerotales</taxon>
        <taxon>Chaetocerotaceae</taxon>
        <taxon>Chaetoceros</taxon>
    </lineage>
</organism>
<dbReference type="Gene3D" id="1.20.120.730">
    <property type="entry name" value="Sec23/Sec24 helical domain"/>
    <property type="match status" value="1"/>
</dbReference>
<dbReference type="GO" id="GO:0008270">
    <property type="term" value="F:zinc ion binding"/>
    <property type="evidence" value="ECO:0007669"/>
    <property type="project" value="InterPro"/>
</dbReference>
<dbReference type="GO" id="GO:0070971">
    <property type="term" value="C:endoplasmic reticulum exit site"/>
    <property type="evidence" value="ECO:0007669"/>
    <property type="project" value="TreeGrafter"/>
</dbReference>
<dbReference type="PANTHER" id="PTHR13803:SF17">
    <property type="entry name" value="PROTEIN TRANSPORT PROTEIN SEC24"/>
    <property type="match status" value="1"/>
</dbReference>
<name>A0A7S3V8D0_9STRA</name>
<evidence type="ECO:0000313" key="2">
    <source>
        <dbReference type="EMBL" id="CAE0463567.1"/>
    </source>
</evidence>
<sequence length="1110" mass="121736">MTVLQPITTKSPSNCDVLEQSGLPFSFVLRPFGNRNSLSSGNDDEFYARQLEKRRRNPPISDDSKGEGADIQHYPLKLALVAKCTHCGSPMNPSSPIVGRWTVLCNLCGQTYDIDYQTQHESRMAASASLSVTSFPSISMKSNTHTQNKSVTKQLDSSDMDETEYRNRYSRTSTLTECVKPLMEYSLPLLSMAPLSPTPNSMRIEDSTDMEIAENIYTLPAKLCPPLLAIFIDATCPNPQYYNRICEALNQLINLKDSSENESKSGEHVKDGYGLCKSTRIGIFCMTENGGLSIFDLTENGGHLKHVWVRKPDADTASGHYQSGDDDYDNEEFEVAPLADIMTPEEIFAPLDSEYSKSCVLSALRGLADSSITIDMACQRSHNSKKKLTSRTKVSSGHGHGGGVCFGSTLEYFLDFMKHVGYHPGEMNHNNHMLGENIDSGTCTSSCDLEPAQKFIYAGGKIMCFLSGPPDEIGVPTIRKSLKAESQAEQNGRIGAGGYGGSCAELGKRFESMKYGGSGGGGSYLSGNDEPADGDGDVEFGKGLPRKDISGKGSAEKPSHQDGKIAKTKYLNVTALYEDIGKYSARGAFSTEIFALLPKLENDESDTEHLPEQYVGIPFLRLLSDRSGGAGPLVLTYPLGPSTSDDEDDILANEVISRSPLNRNHAFGSLLRVRLPPSLRIDTNTARSKASKSNKMSVNSEHNFDECYQTNGMYGSITASNEDIALFYIGSCDESSTLSFALNICSRSGRLDEYVYVDGRGDVRLCPCIQTCFAYTSIVKNRGQWVTVRRLRVLTLELDLTVSVESMTASLDSEALIVSLYHNFYHHALQYGLTSVEDHAVSWLLSVLFCSYESARKMQGLIDRYGPTVEGASEYYPSDRLLDKEGSHFSNRDILLGRGHVVFEFLPLLVFALVQSDALRPNCGGFKPSIDARAAAAAHMGNMPPLTISRCIAPRLELWLTGEDSSKAVNEDVNMSMNDVRYAIIDYIGASDGEEGGNYNGVMPLLLLDSPSQVFIHDCRELCNLRKTTDEDIPPAMIDSAEDGRRSYRVAPQFNKLVSNGVEDCTCAVAMQHLSDAMVEDSVTSVKKETFNEWCTAIAEVLHSELPTTT</sequence>
<proteinExistence type="predicted"/>
<dbReference type="GO" id="GO:0090110">
    <property type="term" value="P:COPII-coated vesicle cargo loading"/>
    <property type="evidence" value="ECO:0007669"/>
    <property type="project" value="TreeGrafter"/>
</dbReference>
<dbReference type="GO" id="GO:0000149">
    <property type="term" value="F:SNARE binding"/>
    <property type="evidence" value="ECO:0007669"/>
    <property type="project" value="TreeGrafter"/>
</dbReference>
<protein>
    <recommendedName>
        <fullName evidence="3">Protein transport protein SEC23</fullName>
    </recommendedName>
</protein>
<feature type="region of interest" description="Disordered" evidence="1">
    <location>
        <begin position="50"/>
        <end position="69"/>
    </location>
</feature>
<feature type="compositionally biased region" description="Basic and acidic residues" evidence="1">
    <location>
        <begin position="545"/>
        <end position="563"/>
    </location>
</feature>
<reference evidence="2" key="1">
    <citation type="submission" date="2021-01" db="EMBL/GenBank/DDBJ databases">
        <authorList>
            <person name="Corre E."/>
            <person name="Pelletier E."/>
            <person name="Niang G."/>
            <person name="Scheremetjew M."/>
            <person name="Finn R."/>
            <person name="Kale V."/>
            <person name="Holt S."/>
            <person name="Cochrane G."/>
            <person name="Meng A."/>
            <person name="Brown T."/>
            <person name="Cohen L."/>
        </authorList>
    </citation>
    <scope>NUCLEOTIDE SEQUENCE</scope>
    <source>
        <strain evidence="2">MM31A-1</strain>
    </source>
</reference>
<dbReference type="PANTHER" id="PTHR13803">
    <property type="entry name" value="SEC24-RELATED PROTEIN"/>
    <property type="match status" value="1"/>
</dbReference>
<dbReference type="EMBL" id="HBIO01010841">
    <property type="protein sequence ID" value="CAE0463567.1"/>
    <property type="molecule type" value="Transcribed_RNA"/>
</dbReference>
<feature type="region of interest" description="Disordered" evidence="1">
    <location>
        <begin position="139"/>
        <end position="167"/>
    </location>
</feature>
<dbReference type="GO" id="GO:0030127">
    <property type="term" value="C:COPII vesicle coat"/>
    <property type="evidence" value="ECO:0007669"/>
    <property type="project" value="InterPro"/>
</dbReference>
<evidence type="ECO:0008006" key="3">
    <source>
        <dbReference type="Google" id="ProtNLM"/>
    </source>
</evidence>
<dbReference type="SUPFAM" id="SSF81995">
    <property type="entry name" value="beta-sandwich domain of Sec23/24"/>
    <property type="match status" value="1"/>
</dbReference>
<dbReference type="AlphaFoldDB" id="A0A7S3V8D0"/>
<dbReference type="InterPro" id="IPR050550">
    <property type="entry name" value="SEC23_SEC24_subfamily"/>
</dbReference>
<evidence type="ECO:0000256" key="1">
    <source>
        <dbReference type="SAM" id="MobiDB-lite"/>
    </source>
</evidence>
<dbReference type="InterPro" id="IPR036174">
    <property type="entry name" value="Znf_Sec23_Sec24_sf"/>
</dbReference>
<dbReference type="GO" id="GO:0006886">
    <property type="term" value="P:intracellular protein transport"/>
    <property type="evidence" value="ECO:0007669"/>
    <property type="project" value="InterPro"/>
</dbReference>
<accession>A0A7S3V8D0</accession>
<feature type="compositionally biased region" description="Polar residues" evidence="1">
    <location>
        <begin position="139"/>
        <end position="157"/>
    </location>
</feature>